<keyword evidence="5" id="KW-1185">Reference proteome</keyword>
<dbReference type="InterPro" id="IPR051257">
    <property type="entry name" value="Diverse_CBS-Domain"/>
</dbReference>
<dbReference type="Gene3D" id="3.10.580.10">
    <property type="entry name" value="CBS-domain"/>
    <property type="match status" value="1"/>
</dbReference>
<dbReference type="PANTHER" id="PTHR43080:SF2">
    <property type="entry name" value="CBS DOMAIN-CONTAINING PROTEIN"/>
    <property type="match status" value="1"/>
</dbReference>
<feature type="domain" description="CBS" evidence="3">
    <location>
        <begin position="100"/>
        <end position="156"/>
    </location>
</feature>
<evidence type="ECO:0000259" key="3">
    <source>
        <dbReference type="PROSITE" id="PS51371"/>
    </source>
</evidence>
<dbReference type="Pfam" id="PF00571">
    <property type="entry name" value="CBS"/>
    <property type="match status" value="2"/>
</dbReference>
<dbReference type="SUPFAM" id="SSF54631">
    <property type="entry name" value="CBS-domain pair"/>
    <property type="match status" value="1"/>
</dbReference>
<feature type="domain" description="CBS" evidence="3">
    <location>
        <begin position="37"/>
        <end position="95"/>
    </location>
</feature>
<reference evidence="4 5" key="1">
    <citation type="submission" date="2018-05" db="EMBL/GenBank/DDBJ databases">
        <title>Complete Genome Sequences of Extremely Thermoacidophilic, Metal-Mobilizing Type-Strain Members of the Archaeal Family Sulfolobaceae: Acidianus brierleyi DSM-1651T, Acidianus sulfidivorans DSM-18786T, Metallosphaera hakonensis DSM-7519T, and Metallosphaera prunae DSM-10039T.</title>
        <authorList>
            <person name="Counts J.A."/>
            <person name="Kelly R.M."/>
        </authorList>
    </citation>
    <scope>NUCLEOTIDE SEQUENCE [LARGE SCALE GENOMIC DNA]</scope>
    <source>
        <strain evidence="4 5">JP7</strain>
    </source>
</reference>
<protein>
    <submittedName>
        <fullName evidence="4">Signal transduction protein</fullName>
    </submittedName>
</protein>
<dbReference type="PROSITE" id="PS51371">
    <property type="entry name" value="CBS"/>
    <property type="match status" value="2"/>
</dbReference>
<evidence type="ECO:0000313" key="5">
    <source>
        <dbReference type="Proteomes" id="UP000248410"/>
    </source>
</evidence>
<dbReference type="InterPro" id="IPR046342">
    <property type="entry name" value="CBS_dom_sf"/>
</dbReference>
<dbReference type="KEGG" id="asul:DFR86_11330"/>
<accession>A0A2U9IQ02</accession>
<organism evidence="4 5">
    <name type="scientific">Acidianus sulfidivorans JP7</name>
    <dbReference type="NCBI Taxonomy" id="619593"/>
    <lineage>
        <taxon>Archaea</taxon>
        <taxon>Thermoproteota</taxon>
        <taxon>Thermoprotei</taxon>
        <taxon>Sulfolobales</taxon>
        <taxon>Sulfolobaceae</taxon>
        <taxon>Acidianus</taxon>
    </lineage>
</organism>
<dbReference type="SMART" id="SM00116">
    <property type="entry name" value="CBS"/>
    <property type="match status" value="2"/>
</dbReference>
<keyword evidence="1 2" id="KW-0129">CBS domain</keyword>
<dbReference type="AlphaFoldDB" id="A0A2U9IQ02"/>
<evidence type="ECO:0000256" key="1">
    <source>
        <dbReference type="ARBA" id="ARBA00023122"/>
    </source>
</evidence>
<sequence length="159" mass="18055">MRRKRQREIAAKKGERKTNIFLIIENNKYIMNIKQIMNKNLITIDNSATIKDAASKMREYNVSSVVMKEGDRIVGIITERDITKAVAMGKNYNDPASDIATTKIIRVEADKSLYEMMDMMSSYGVRHLVVTEKGKDIGIISMRDIVATLSILEAEESSY</sequence>
<dbReference type="EMBL" id="CP029288">
    <property type="protein sequence ID" value="AWR98067.1"/>
    <property type="molecule type" value="Genomic_DNA"/>
</dbReference>
<proteinExistence type="predicted"/>
<gene>
    <name evidence="4" type="ORF">DFR86_11330</name>
</gene>
<evidence type="ECO:0000256" key="2">
    <source>
        <dbReference type="PROSITE-ProRule" id="PRU00703"/>
    </source>
</evidence>
<evidence type="ECO:0000313" key="4">
    <source>
        <dbReference type="EMBL" id="AWR98067.1"/>
    </source>
</evidence>
<dbReference type="InterPro" id="IPR000644">
    <property type="entry name" value="CBS_dom"/>
</dbReference>
<dbReference type="PANTHER" id="PTHR43080">
    <property type="entry name" value="CBS DOMAIN-CONTAINING PROTEIN CBSX3, MITOCHONDRIAL"/>
    <property type="match status" value="1"/>
</dbReference>
<name>A0A2U9IQ02_9CREN</name>
<dbReference type="Proteomes" id="UP000248410">
    <property type="component" value="Chromosome"/>
</dbReference>